<evidence type="ECO:0000256" key="1">
    <source>
        <dbReference type="SAM" id="Phobius"/>
    </source>
</evidence>
<dbReference type="RefSeq" id="WP_145795061.1">
    <property type="nucleotide sequence ID" value="NZ_BAAABR010000047.1"/>
</dbReference>
<dbReference type="Pfam" id="PF14087">
    <property type="entry name" value="DUF4267"/>
    <property type="match status" value="1"/>
</dbReference>
<keyword evidence="3" id="KW-1185">Reference proteome</keyword>
<keyword evidence="1" id="KW-0812">Transmembrane</keyword>
<dbReference type="OrthoDB" id="119790at2"/>
<gene>
    <name evidence="2" type="ORF">FB465_5760</name>
</gene>
<proteinExistence type="predicted"/>
<dbReference type="AlphaFoldDB" id="A0A561EYB8"/>
<feature type="transmembrane region" description="Helical" evidence="1">
    <location>
        <begin position="7"/>
        <end position="27"/>
    </location>
</feature>
<sequence length="139" mass="13963">MSRNRLLDGLAALGGIGIILIGTRFLLDPDGAASGFGIPSWPHGEAAGYLDVKGLRDIVSGLVILALLATGQRRALGWALIIEAVTPTGDMLIVLSHGGTAAAAFGIHGATAAAVATLGVLTLRGTREAHTHAVAAANP</sequence>
<dbReference type="Proteomes" id="UP000318416">
    <property type="component" value="Unassembled WGS sequence"/>
</dbReference>
<evidence type="ECO:0000313" key="2">
    <source>
        <dbReference type="EMBL" id="TWE20606.1"/>
    </source>
</evidence>
<accession>A0A561EYB8</accession>
<organism evidence="2 3">
    <name type="scientific">Kitasatospora atroaurantiaca</name>
    <dbReference type="NCBI Taxonomy" id="285545"/>
    <lineage>
        <taxon>Bacteria</taxon>
        <taxon>Bacillati</taxon>
        <taxon>Actinomycetota</taxon>
        <taxon>Actinomycetes</taxon>
        <taxon>Kitasatosporales</taxon>
        <taxon>Streptomycetaceae</taxon>
        <taxon>Kitasatospora</taxon>
    </lineage>
</organism>
<dbReference type="InterPro" id="IPR025363">
    <property type="entry name" value="DUF4267"/>
</dbReference>
<evidence type="ECO:0000313" key="3">
    <source>
        <dbReference type="Proteomes" id="UP000318416"/>
    </source>
</evidence>
<name>A0A561EYB8_9ACTN</name>
<reference evidence="2 3" key="1">
    <citation type="submission" date="2019-06" db="EMBL/GenBank/DDBJ databases">
        <title>Sequencing the genomes of 1000 actinobacteria strains.</title>
        <authorList>
            <person name="Klenk H.-P."/>
        </authorList>
    </citation>
    <scope>NUCLEOTIDE SEQUENCE [LARGE SCALE GENOMIC DNA]</scope>
    <source>
        <strain evidence="2 3">DSM 41649</strain>
    </source>
</reference>
<dbReference type="EMBL" id="VIVR01000001">
    <property type="protein sequence ID" value="TWE20606.1"/>
    <property type="molecule type" value="Genomic_DNA"/>
</dbReference>
<feature type="transmembrane region" description="Helical" evidence="1">
    <location>
        <begin position="101"/>
        <end position="123"/>
    </location>
</feature>
<protein>
    <submittedName>
        <fullName evidence="2">Uncharacterized protein DUF4267</fullName>
    </submittedName>
</protein>
<keyword evidence="1" id="KW-1133">Transmembrane helix</keyword>
<comment type="caution">
    <text evidence="2">The sequence shown here is derived from an EMBL/GenBank/DDBJ whole genome shotgun (WGS) entry which is preliminary data.</text>
</comment>
<keyword evidence="1" id="KW-0472">Membrane</keyword>